<dbReference type="Pfam" id="PF10646">
    <property type="entry name" value="Germane"/>
    <property type="match status" value="1"/>
</dbReference>
<dbReference type="EMBL" id="FNCN01000034">
    <property type="protein sequence ID" value="SDI11577.1"/>
    <property type="molecule type" value="Genomic_DNA"/>
</dbReference>
<keyword evidence="1" id="KW-0732">Signal</keyword>
<evidence type="ECO:0000256" key="1">
    <source>
        <dbReference type="SAM" id="SignalP"/>
    </source>
</evidence>
<dbReference type="AlphaFoldDB" id="A0A1G8HY91"/>
<name>A0A1G8HY91_9ACTN</name>
<dbReference type="Proteomes" id="UP000198923">
    <property type="component" value="Unassembled WGS sequence"/>
</dbReference>
<protein>
    <recommendedName>
        <fullName evidence="2">GerMN domain-containing protein</fullName>
    </recommendedName>
</protein>
<reference evidence="3 4" key="1">
    <citation type="submission" date="2016-10" db="EMBL/GenBank/DDBJ databases">
        <authorList>
            <person name="de Groot N.N."/>
        </authorList>
    </citation>
    <scope>NUCLEOTIDE SEQUENCE [LARGE SCALE GENOMIC DNA]</scope>
    <source>
        <strain evidence="3 4">CPCC 201354</strain>
    </source>
</reference>
<evidence type="ECO:0000313" key="4">
    <source>
        <dbReference type="Proteomes" id="UP000198923"/>
    </source>
</evidence>
<feature type="chain" id="PRO_5039252419" description="GerMN domain-containing protein" evidence="1">
    <location>
        <begin position="18"/>
        <end position="152"/>
    </location>
</feature>
<feature type="signal peptide" evidence="1">
    <location>
        <begin position="1"/>
        <end position="17"/>
    </location>
</feature>
<dbReference type="RefSeq" id="WP_093174172.1">
    <property type="nucleotide sequence ID" value="NZ_FNCN01000034.1"/>
</dbReference>
<evidence type="ECO:0000313" key="3">
    <source>
        <dbReference type="EMBL" id="SDI11577.1"/>
    </source>
</evidence>
<proteinExistence type="predicted"/>
<dbReference type="InterPro" id="IPR019606">
    <property type="entry name" value="GerMN"/>
</dbReference>
<organism evidence="3 4">
    <name type="scientific">Sinosporangium album</name>
    <dbReference type="NCBI Taxonomy" id="504805"/>
    <lineage>
        <taxon>Bacteria</taxon>
        <taxon>Bacillati</taxon>
        <taxon>Actinomycetota</taxon>
        <taxon>Actinomycetes</taxon>
        <taxon>Streptosporangiales</taxon>
        <taxon>Streptosporangiaceae</taxon>
        <taxon>Sinosporangium</taxon>
    </lineage>
</organism>
<accession>A0A1G8HY91</accession>
<gene>
    <name evidence="3" type="ORF">SAMN05421505_13453</name>
</gene>
<sequence length="152" mass="15528">MKRSRALAALAVLAVLAAGCGIRPTAPFEVGPRPDGLGSGPRLFFVRGERLYSVTRDGLDDLSTRIGALVAGPTAEEKAEGLGSDLPEGLAVEAVTGYPRVTLTLSGARSISRLGLQQIACTAATSGTETPVEVRVTLSGQALGTHSCPLDG</sequence>
<dbReference type="STRING" id="504805.SAMN05421505_13453"/>
<evidence type="ECO:0000259" key="2">
    <source>
        <dbReference type="Pfam" id="PF10646"/>
    </source>
</evidence>
<feature type="domain" description="GerMN" evidence="2">
    <location>
        <begin position="53"/>
        <end position="136"/>
    </location>
</feature>
<dbReference type="PROSITE" id="PS51257">
    <property type="entry name" value="PROKAR_LIPOPROTEIN"/>
    <property type="match status" value="1"/>
</dbReference>
<keyword evidence="4" id="KW-1185">Reference proteome</keyword>